<keyword evidence="2" id="KW-1185">Reference proteome</keyword>
<organism evidence="1 2">
    <name type="scientific">Caerostris extrusa</name>
    <name type="common">Bark spider</name>
    <name type="synonym">Caerostris bankana</name>
    <dbReference type="NCBI Taxonomy" id="172846"/>
    <lineage>
        <taxon>Eukaryota</taxon>
        <taxon>Metazoa</taxon>
        <taxon>Ecdysozoa</taxon>
        <taxon>Arthropoda</taxon>
        <taxon>Chelicerata</taxon>
        <taxon>Arachnida</taxon>
        <taxon>Araneae</taxon>
        <taxon>Araneomorphae</taxon>
        <taxon>Entelegynae</taxon>
        <taxon>Araneoidea</taxon>
        <taxon>Araneidae</taxon>
        <taxon>Caerostris</taxon>
    </lineage>
</organism>
<reference evidence="1 2" key="1">
    <citation type="submission" date="2021-06" db="EMBL/GenBank/DDBJ databases">
        <title>Caerostris extrusa draft genome.</title>
        <authorList>
            <person name="Kono N."/>
            <person name="Arakawa K."/>
        </authorList>
    </citation>
    <scope>NUCLEOTIDE SEQUENCE [LARGE SCALE GENOMIC DNA]</scope>
</reference>
<protein>
    <submittedName>
        <fullName evidence="1">Uncharacterized protein</fullName>
    </submittedName>
</protein>
<accession>A0AAV4N2W9</accession>
<evidence type="ECO:0000313" key="2">
    <source>
        <dbReference type="Proteomes" id="UP001054945"/>
    </source>
</evidence>
<dbReference type="Proteomes" id="UP001054945">
    <property type="component" value="Unassembled WGS sequence"/>
</dbReference>
<gene>
    <name evidence="1" type="ORF">CEXT_311391</name>
</gene>
<comment type="caution">
    <text evidence="1">The sequence shown here is derived from an EMBL/GenBank/DDBJ whole genome shotgun (WGS) entry which is preliminary data.</text>
</comment>
<dbReference type="AlphaFoldDB" id="A0AAV4N2W9"/>
<name>A0AAV4N2W9_CAEEX</name>
<sequence length="100" mass="11364">MPLNKNSFCVNYTFILPHSSIFPAAFQPNLHLTSSPAICMCIHKTPFHYITIYQFNSFTSRKQPISDEKPIVTFDYRTAGMNPLSTGTRSSLILGKSYNR</sequence>
<evidence type="ECO:0000313" key="1">
    <source>
        <dbReference type="EMBL" id="GIX78758.1"/>
    </source>
</evidence>
<dbReference type="EMBL" id="BPLR01002867">
    <property type="protein sequence ID" value="GIX78758.1"/>
    <property type="molecule type" value="Genomic_DNA"/>
</dbReference>
<proteinExistence type="predicted"/>